<feature type="domain" description="Protein kinase" evidence="6">
    <location>
        <begin position="71"/>
        <end position="335"/>
    </location>
</feature>
<dbReference type="Gene3D" id="1.10.510.10">
    <property type="entry name" value="Transferase(Phosphotransferase) domain 1"/>
    <property type="match status" value="1"/>
</dbReference>
<dbReference type="Gene3D" id="3.30.200.20">
    <property type="entry name" value="Phosphorylase Kinase, domain 1"/>
    <property type="match status" value="1"/>
</dbReference>
<dbReference type="PROSITE" id="PS00107">
    <property type="entry name" value="PROTEIN_KINASE_ATP"/>
    <property type="match status" value="1"/>
</dbReference>
<keyword evidence="2 5" id="KW-0547">Nucleotide-binding</keyword>
<dbReference type="PANTHER" id="PTHR43289:SF6">
    <property type="entry name" value="SERINE_THREONINE-PROTEIN KINASE NEKL-3"/>
    <property type="match status" value="1"/>
</dbReference>
<dbReference type="CDD" id="cd14014">
    <property type="entry name" value="STKc_PknB_like"/>
    <property type="match status" value="1"/>
</dbReference>
<dbReference type="PROSITE" id="PS00108">
    <property type="entry name" value="PROTEIN_KINASE_ST"/>
    <property type="match status" value="1"/>
</dbReference>
<dbReference type="Pfam" id="PF00069">
    <property type="entry name" value="Pkinase"/>
    <property type="match status" value="1"/>
</dbReference>
<dbReference type="SUPFAM" id="SSF56112">
    <property type="entry name" value="Protein kinase-like (PK-like)"/>
    <property type="match status" value="1"/>
</dbReference>
<evidence type="ECO:0000256" key="1">
    <source>
        <dbReference type="ARBA" id="ARBA00022679"/>
    </source>
</evidence>
<dbReference type="InterPro" id="IPR013320">
    <property type="entry name" value="ConA-like_dom_sf"/>
</dbReference>
<dbReference type="SMART" id="SM00220">
    <property type="entry name" value="S_TKc"/>
    <property type="match status" value="1"/>
</dbReference>
<dbReference type="EMBL" id="DQAY01000061">
    <property type="protein sequence ID" value="HCO23547.1"/>
    <property type="molecule type" value="Genomic_DNA"/>
</dbReference>
<keyword evidence="3" id="KW-0418">Kinase</keyword>
<dbReference type="InterPro" id="IPR011009">
    <property type="entry name" value="Kinase-like_dom_sf"/>
</dbReference>
<dbReference type="GO" id="GO:0005524">
    <property type="term" value="F:ATP binding"/>
    <property type="evidence" value="ECO:0007669"/>
    <property type="project" value="UniProtKB-UniRule"/>
</dbReference>
<evidence type="ECO:0000256" key="5">
    <source>
        <dbReference type="PROSITE-ProRule" id="PRU10141"/>
    </source>
</evidence>
<protein>
    <recommendedName>
        <fullName evidence="6">Protein kinase domain-containing protein</fullName>
    </recommendedName>
</protein>
<feature type="binding site" evidence="5">
    <location>
        <position position="100"/>
    </location>
    <ligand>
        <name>ATP</name>
        <dbReference type="ChEBI" id="CHEBI:30616"/>
    </ligand>
</feature>
<keyword evidence="4 5" id="KW-0067">ATP-binding</keyword>
<comment type="caution">
    <text evidence="7">The sequence shown here is derived from an EMBL/GenBank/DDBJ whole genome shotgun (WGS) entry which is preliminary data.</text>
</comment>
<evidence type="ECO:0000259" key="6">
    <source>
        <dbReference type="PROSITE" id="PS50011"/>
    </source>
</evidence>
<organism evidence="7 8">
    <name type="scientific">Gimesia maris</name>
    <dbReference type="NCBI Taxonomy" id="122"/>
    <lineage>
        <taxon>Bacteria</taxon>
        <taxon>Pseudomonadati</taxon>
        <taxon>Planctomycetota</taxon>
        <taxon>Planctomycetia</taxon>
        <taxon>Planctomycetales</taxon>
        <taxon>Planctomycetaceae</taxon>
        <taxon>Gimesia</taxon>
    </lineage>
</organism>
<dbReference type="Proteomes" id="UP000263642">
    <property type="component" value="Unassembled WGS sequence"/>
</dbReference>
<name>A0A3D3R6A7_9PLAN</name>
<dbReference type="SUPFAM" id="SSF49899">
    <property type="entry name" value="Concanavalin A-like lectins/glucanases"/>
    <property type="match status" value="1"/>
</dbReference>
<evidence type="ECO:0000256" key="2">
    <source>
        <dbReference type="ARBA" id="ARBA00022741"/>
    </source>
</evidence>
<dbReference type="PROSITE" id="PS50011">
    <property type="entry name" value="PROTEIN_KINASE_DOM"/>
    <property type="match status" value="1"/>
</dbReference>
<dbReference type="Pfam" id="PF13385">
    <property type="entry name" value="Laminin_G_3"/>
    <property type="match status" value="1"/>
</dbReference>
<evidence type="ECO:0000256" key="3">
    <source>
        <dbReference type="ARBA" id="ARBA00022777"/>
    </source>
</evidence>
<keyword evidence="1" id="KW-0808">Transferase</keyword>
<dbReference type="InterPro" id="IPR017441">
    <property type="entry name" value="Protein_kinase_ATP_BS"/>
</dbReference>
<dbReference type="AlphaFoldDB" id="A0A3D3R6A7"/>
<evidence type="ECO:0000313" key="7">
    <source>
        <dbReference type="EMBL" id="HCO23547.1"/>
    </source>
</evidence>
<dbReference type="Gene3D" id="2.60.120.200">
    <property type="match status" value="1"/>
</dbReference>
<evidence type="ECO:0000313" key="8">
    <source>
        <dbReference type="Proteomes" id="UP000263642"/>
    </source>
</evidence>
<evidence type="ECO:0000256" key="4">
    <source>
        <dbReference type="ARBA" id="ARBA00022840"/>
    </source>
</evidence>
<gene>
    <name evidence="7" type="ORF">DIT97_10990</name>
</gene>
<accession>A0A3D3R6A7</accession>
<reference evidence="7 8" key="1">
    <citation type="journal article" date="2018" name="Nat. Biotechnol.">
        <title>A standardized bacterial taxonomy based on genome phylogeny substantially revises the tree of life.</title>
        <authorList>
            <person name="Parks D.H."/>
            <person name="Chuvochina M."/>
            <person name="Waite D.W."/>
            <person name="Rinke C."/>
            <person name="Skarshewski A."/>
            <person name="Chaumeil P.A."/>
            <person name="Hugenholtz P."/>
        </authorList>
    </citation>
    <scope>NUCLEOTIDE SEQUENCE [LARGE SCALE GENOMIC DNA]</scope>
    <source>
        <strain evidence="7">UBA9375</strain>
    </source>
</reference>
<dbReference type="PANTHER" id="PTHR43289">
    <property type="entry name" value="MITOGEN-ACTIVATED PROTEIN KINASE KINASE KINASE 20-RELATED"/>
    <property type="match status" value="1"/>
</dbReference>
<dbReference type="InterPro" id="IPR000719">
    <property type="entry name" value="Prot_kinase_dom"/>
</dbReference>
<dbReference type="GO" id="GO:0004674">
    <property type="term" value="F:protein serine/threonine kinase activity"/>
    <property type="evidence" value="ECO:0007669"/>
    <property type="project" value="TreeGrafter"/>
</dbReference>
<dbReference type="InterPro" id="IPR008271">
    <property type="entry name" value="Ser/Thr_kinase_AS"/>
</dbReference>
<sequence>MTMSLPQFITQLCESGLLTTEEITAFLENLSDASPSVDDLTKQLIEHKRLSLFQAQMICEGKGKKLLLGNYLIRDRIGSGGMGDVFLAEHRRMERLVALKTLPTNMTKNDQSIRRFHQEVKAAARLTHPNIVTAYDADEAGGTHFLVMEYVPGQDLSAYVKSQGQFSVEHALTIILQAATGLKYAHEQGIIHRDIKPSNMLLDNTGTIKILDMGLARIDAIGEDQPGTALTQSGSMMGTVDFMSPEQAASTHAADYRSDIYSLGCSFYFLVTGKVVYNGPSIISRILAHREHPIPSLCTSLAEIPSDVDIVYQKMIAKCPEDRFQNMQEVINAITNCELMQTELSSPILQKPLDVRQLESLPSDFVLNSSEGTAFQQITQEYNRTGKWGWILTAIASASLLLLAGIVFKSETPAGTIVLEIDQPELAGAVVNVDGQQKLTLKTGTSLERITIPADSQFHSLEVSQKGYETFKKQFILKPDREESVRIRLKPLTIAENQSHSETENYALEFDGKSSAVELPSLKYDGTHPFTLEAFIRPQIPENEYTIAVALMMGAVNFRVAVSNKNSDTRFMLTTDIKAGKHVRLISDPCVRPVKAYHVAAIYDGKAIWLYLNGKQVQNPVEKYNEKNEYVPSKDAISLDLIYPTALFQIGRTSRTALINHRFRGLIDEMRFSNIVRYTSNFTPAKRLKTDAHTMALYHFDAVGSDILKDSSGNGHDGRIIDARWVKVDDELNVINPGNN</sequence>
<proteinExistence type="predicted"/>